<dbReference type="EMBL" id="DQIR01049892">
    <property type="protein sequence ID" value="HDA05368.1"/>
    <property type="molecule type" value="Transcribed_RNA"/>
</dbReference>
<dbReference type="EMBL" id="DQIR01064193">
    <property type="protein sequence ID" value="HDA19669.1"/>
    <property type="molecule type" value="Transcribed_RNA"/>
</dbReference>
<name>A0A480FZP7_PIG</name>
<sequence length="168" mass="18292">MKMRLEMSSRSQSMPGNRFSPVTALQPWMHQWWLRMESSSRASRIALEDSAPGRSCLLAKMRRVAPARRWGKRNRGVCGGGGFRGQPGPSTVHPGQGPIAVGKTQAGWGWGRWPLCPAIYGVEGAPVWARPLVPAQSPPSGHCSPPSLRPSSVNREGVTDRCSRALQV</sequence>
<protein>
    <submittedName>
        <fullName evidence="2">ADP-ribosylation factor-like protein 2 isoform X2</fullName>
    </submittedName>
</protein>
<evidence type="ECO:0000256" key="1">
    <source>
        <dbReference type="SAM" id="MobiDB-lite"/>
    </source>
</evidence>
<dbReference type="EMBL" id="DQIR01049893">
    <property type="protein sequence ID" value="HDA05369.1"/>
    <property type="molecule type" value="Transcribed_RNA"/>
</dbReference>
<proteinExistence type="predicted"/>
<feature type="region of interest" description="Disordered" evidence="1">
    <location>
        <begin position="135"/>
        <end position="168"/>
    </location>
</feature>
<feature type="compositionally biased region" description="Basic and acidic residues" evidence="1">
    <location>
        <begin position="157"/>
        <end position="168"/>
    </location>
</feature>
<dbReference type="AlphaFoldDB" id="A0A480FZP7"/>
<evidence type="ECO:0000313" key="2">
    <source>
        <dbReference type="EMBL" id="HDA05369.1"/>
    </source>
</evidence>
<organism evidence="2">
    <name type="scientific">Sus scrofa</name>
    <name type="common">Pig</name>
    <dbReference type="NCBI Taxonomy" id="9823"/>
    <lineage>
        <taxon>Eukaryota</taxon>
        <taxon>Metazoa</taxon>
        <taxon>Chordata</taxon>
        <taxon>Craniata</taxon>
        <taxon>Vertebrata</taxon>
        <taxon>Euteleostomi</taxon>
        <taxon>Mammalia</taxon>
        <taxon>Eutheria</taxon>
        <taxon>Laurasiatheria</taxon>
        <taxon>Artiodactyla</taxon>
        <taxon>Suina</taxon>
        <taxon>Suidae</taxon>
        <taxon>Sus</taxon>
    </lineage>
</organism>
<accession>A0A480FZP7</accession>
<reference evidence="2" key="1">
    <citation type="journal article" date="2019" name="PeerJ">
        <title>Genes of the pig, Sus scrofa, reconstructed with EvidentialGene.</title>
        <authorList>
            <person name="Gilbert D.G."/>
        </authorList>
    </citation>
    <scope>NUCLEOTIDE SEQUENCE</scope>
</reference>